<dbReference type="EMBL" id="SWJQ01001741">
    <property type="protein sequence ID" value="TRZ07528.1"/>
    <property type="molecule type" value="Genomic_DNA"/>
</dbReference>
<dbReference type="Proteomes" id="UP000796761">
    <property type="component" value="Unassembled WGS sequence"/>
</dbReference>
<name>A0A8K1DAQ0_9PASS</name>
<sequence>MPIAANSQTSAVQPDSCLFPSACLWNHDWESAKSGEDSTEDRSDPLRQVGEGAYAFKLLTTMPLGKEQEVYGGSVLEHRMADCSDIRSKFTQKFRCYINLF</sequence>
<gene>
    <name evidence="1" type="ORF">HGM15179_019582</name>
</gene>
<dbReference type="AlphaFoldDB" id="A0A8K1DAQ0"/>
<organism evidence="1 2">
    <name type="scientific">Zosterops borbonicus</name>
    <dbReference type="NCBI Taxonomy" id="364589"/>
    <lineage>
        <taxon>Eukaryota</taxon>
        <taxon>Metazoa</taxon>
        <taxon>Chordata</taxon>
        <taxon>Craniata</taxon>
        <taxon>Vertebrata</taxon>
        <taxon>Euteleostomi</taxon>
        <taxon>Archelosauria</taxon>
        <taxon>Archosauria</taxon>
        <taxon>Dinosauria</taxon>
        <taxon>Saurischia</taxon>
        <taxon>Theropoda</taxon>
        <taxon>Coelurosauria</taxon>
        <taxon>Aves</taxon>
        <taxon>Neognathae</taxon>
        <taxon>Neoaves</taxon>
        <taxon>Telluraves</taxon>
        <taxon>Australaves</taxon>
        <taxon>Passeriformes</taxon>
        <taxon>Sylvioidea</taxon>
        <taxon>Zosteropidae</taxon>
        <taxon>Zosterops</taxon>
    </lineage>
</organism>
<proteinExistence type="predicted"/>
<evidence type="ECO:0000313" key="2">
    <source>
        <dbReference type="Proteomes" id="UP000796761"/>
    </source>
</evidence>
<comment type="caution">
    <text evidence="1">The sequence shown here is derived from an EMBL/GenBank/DDBJ whole genome shotgun (WGS) entry which is preliminary data.</text>
</comment>
<keyword evidence="2" id="KW-1185">Reference proteome</keyword>
<evidence type="ECO:0000313" key="1">
    <source>
        <dbReference type="EMBL" id="TRZ07528.1"/>
    </source>
</evidence>
<reference evidence="1" key="1">
    <citation type="submission" date="2019-04" db="EMBL/GenBank/DDBJ databases">
        <title>Genome assembly of Zosterops borbonicus 15179.</title>
        <authorList>
            <person name="Leroy T."/>
            <person name="Anselmetti Y."/>
            <person name="Tilak M.-K."/>
            <person name="Nabholz B."/>
        </authorList>
    </citation>
    <scope>NUCLEOTIDE SEQUENCE</scope>
    <source>
        <strain evidence="1">HGM_15179</strain>
        <tissue evidence="1">Muscle</tissue>
    </source>
</reference>
<accession>A0A8K1DAQ0</accession>
<protein>
    <submittedName>
        <fullName evidence="1">Uncharacterized protein</fullName>
    </submittedName>
</protein>